<dbReference type="Proteomes" id="UP000267585">
    <property type="component" value="Unassembled WGS sequence"/>
</dbReference>
<dbReference type="RefSeq" id="WP_126161400.1">
    <property type="nucleotide sequence ID" value="NZ_RQPJ01000002.1"/>
</dbReference>
<dbReference type="SUPFAM" id="SSF51430">
    <property type="entry name" value="NAD(P)-linked oxidoreductase"/>
    <property type="match status" value="1"/>
</dbReference>
<dbReference type="Pfam" id="PF00248">
    <property type="entry name" value="Aldo_ket_red"/>
    <property type="match status" value="1"/>
</dbReference>
<comment type="similarity">
    <text evidence="3">Belongs to the aldo/keto reductase family. Aldo/keto reductase 2 subfamily.</text>
</comment>
<proteinExistence type="inferred from homology"/>
<dbReference type="EMBL" id="RQPJ01000002">
    <property type="protein sequence ID" value="RTE54668.1"/>
    <property type="molecule type" value="Genomic_DNA"/>
</dbReference>
<dbReference type="NCBIfam" id="NF007912">
    <property type="entry name" value="PRK10625.1"/>
    <property type="match status" value="1"/>
</dbReference>
<evidence type="ECO:0000256" key="1">
    <source>
        <dbReference type="ARBA" id="ARBA00022857"/>
    </source>
</evidence>
<comment type="caution">
    <text evidence="6">The sequence shown here is derived from an EMBL/GenBank/DDBJ whole genome shotgun (WGS) entry which is preliminary data.</text>
</comment>
<dbReference type="InterPro" id="IPR050523">
    <property type="entry name" value="AKR_Detox_Biosynth"/>
</dbReference>
<keyword evidence="1" id="KW-0521">NADP</keyword>
<dbReference type="FunFam" id="3.20.20.100:FF:000005">
    <property type="entry name" value="NADP(H)-dependent aldo-keto reductase"/>
    <property type="match status" value="1"/>
</dbReference>
<evidence type="ECO:0000256" key="4">
    <source>
        <dbReference type="ARBA" id="ARBA00070119"/>
    </source>
</evidence>
<dbReference type="PANTHER" id="PTHR43364:SF4">
    <property type="entry name" value="NAD(P)-LINKED OXIDOREDUCTASE SUPERFAMILY PROTEIN"/>
    <property type="match status" value="1"/>
</dbReference>
<keyword evidence="2" id="KW-0560">Oxidoreductase</keyword>
<dbReference type="InterPro" id="IPR023210">
    <property type="entry name" value="NADP_OxRdtase_dom"/>
</dbReference>
<organism evidence="6 7">
    <name type="scientific">Arenibacter aquaticus</name>
    <dbReference type="NCBI Taxonomy" id="2489054"/>
    <lineage>
        <taxon>Bacteria</taxon>
        <taxon>Pseudomonadati</taxon>
        <taxon>Bacteroidota</taxon>
        <taxon>Flavobacteriia</taxon>
        <taxon>Flavobacteriales</taxon>
        <taxon>Flavobacteriaceae</taxon>
        <taxon>Arenibacter</taxon>
    </lineage>
</organism>
<dbReference type="PANTHER" id="PTHR43364">
    <property type="entry name" value="NADH-SPECIFIC METHYLGLYOXAL REDUCTASE-RELATED"/>
    <property type="match status" value="1"/>
</dbReference>
<dbReference type="CDD" id="cd19094">
    <property type="entry name" value="AKR_Tas-like"/>
    <property type="match status" value="1"/>
</dbReference>
<evidence type="ECO:0000259" key="5">
    <source>
        <dbReference type="Pfam" id="PF00248"/>
    </source>
</evidence>
<dbReference type="OrthoDB" id="9773828at2"/>
<dbReference type="GO" id="GO:0016491">
    <property type="term" value="F:oxidoreductase activity"/>
    <property type="evidence" value="ECO:0007669"/>
    <property type="project" value="UniProtKB-KW"/>
</dbReference>
<dbReference type="AlphaFoldDB" id="A0A3S0B0B1"/>
<feature type="domain" description="NADP-dependent oxidoreductase" evidence="5">
    <location>
        <begin position="15"/>
        <end position="337"/>
    </location>
</feature>
<evidence type="ECO:0000256" key="2">
    <source>
        <dbReference type="ARBA" id="ARBA00023002"/>
    </source>
</evidence>
<dbReference type="Gene3D" id="3.20.20.100">
    <property type="entry name" value="NADP-dependent oxidoreductase domain"/>
    <property type="match status" value="1"/>
</dbReference>
<accession>A0A3S0B0B1</accession>
<evidence type="ECO:0000313" key="6">
    <source>
        <dbReference type="EMBL" id="RTE54668.1"/>
    </source>
</evidence>
<gene>
    <name evidence="6" type="ORF">EHW67_05745</name>
</gene>
<reference evidence="6 7" key="1">
    <citation type="submission" date="2018-11" db="EMBL/GenBank/DDBJ databases">
        <title>Arenibacter aquaticus sp.nov., a marine bacterium isolated from surface seawater in the South China Sea.</title>
        <authorList>
            <person name="Guo J."/>
            <person name="Sun J."/>
        </authorList>
    </citation>
    <scope>NUCLEOTIDE SEQUENCE [LARGE SCALE GENOMIC DNA]</scope>
    <source>
        <strain evidence="6 7">GUO666</strain>
    </source>
</reference>
<evidence type="ECO:0000313" key="7">
    <source>
        <dbReference type="Proteomes" id="UP000267585"/>
    </source>
</evidence>
<sequence>MKYTNLPNTDIEVSKICLGTMTWGRQNTEEEGHQQMDYALDQGVNFFDTAELYPIPATKERYADTERIIGNWFKKSGNRDKIVLASKIVGKSEMAKFIRPTGINRESITEAVEGSLKRLQTDYIDLYQLHWPDRSTNYFGKRGYKYDISDFWEDNIHQILETLRDLIKEGKIRHVGISNETPWGAMRYLEESKVHASLPRMATIQNPYSLLNRLFEVGLAEISHRENLGLLAYSPMAFGVLSGKYLDGNKPEKSRIALFPNYDRYSGDTAVKATQKYYELAEANNLSLAQMALAFVTSRPFLTSNIIGATTMAQLKENIDSIHLTLSDEVLKGIEAIHNQIPNPAP</sequence>
<keyword evidence="7" id="KW-1185">Reference proteome</keyword>
<protein>
    <recommendedName>
        <fullName evidence="4">Protein tas</fullName>
    </recommendedName>
</protein>
<name>A0A3S0B0B1_9FLAO</name>
<evidence type="ECO:0000256" key="3">
    <source>
        <dbReference type="ARBA" id="ARBA00038157"/>
    </source>
</evidence>
<dbReference type="InterPro" id="IPR036812">
    <property type="entry name" value="NAD(P)_OxRdtase_dom_sf"/>
</dbReference>